<evidence type="ECO:0000256" key="1">
    <source>
        <dbReference type="ARBA" id="ARBA00006739"/>
    </source>
</evidence>
<keyword evidence="7" id="KW-1185">Reference proteome</keyword>
<dbReference type="EMBL" id="BMRP01000005">
    <property type="protein sequence ID" value="GGU55251.1"/>
    <property type="molecule type" value="Genomic_DNA"/>
</dbReference>
<proteinExistence type="inferred from homology"/>
<dbReference type="GO" id="GO:0016740">
    <property type="term" value="F:transferase activity"/>
    <property type="evidence" value="ECO:0007669"/>
    <property type="project" value="UniProtKB-KW"/>
</dbReference>
<dbReference type="PANTHER" id="PTHR43685:SF5">
    <property type="entry name" value="GLYCOSYLTRANSFERASE EPSE-RELATED"/>
    <property type="match status" value="1"/>
</dbReference>
<sequence>MASRATGARHPTAAHRAAPRHAGPHLNGRTARHPPLTSHPSSLENVLSSHSRPDITVVIATRLRPERLGYLAELHASLMRQTVPWEAVLVLDGADPALLPEPLAADARIRVVELPRPVGAAAARNLGLRTVRTPLVCYMDDDDLAPEDSLAIRHQRITETGLGWVAGWSADLHADGSTTIWRCPTPPGVHQPGDVTGYWTSPEAQIPLGQTMLLARTDLVVAAGGHGGLTVGEDFLMVNGVTNLSAGELLPHVVYFYRQHDHQMSAGGAGAYRDLRGPSREFAFRHGRALRSALRHARTRGQELVS</sequence>
<dbReference type="InterPro" id="IPR029044">
    <property type="entry name" value="Nucleotide-diphossugar_trans"/>
</dbReference>
<keyword evidence="3 6" id="KW-0808">Transferase</keyword>
<dbReference type="Pfam" id="PF00535">
    <property type="entry name" value="Glycos_transf_2"/>
    <property type="match status" value="1"/>
</dbReference>
<feature type="compositionally biased region" description="Polar residues" evidence="4">
    <location>
        <begin position="38"/>
        <end position="48"/>
    </location>
</feature>
<gene>
    <name evidence="6" type="ORF">GCM10010211_19920</name>
</gene>
<feature type="domain" description="Glycosyltransferase 2-like" evidence="5">
    <location>
        <begin position="57"/>
        <end position="163"/>
    </location>
</feature>
<accession>A0ABQ2UXV9</accession>
<dbReference type="InterPro" id="IPR050834">
    <property type="entry name" value="Glycosyltransf_2"/>
</dbReference>
<dbReference type="Gene3D" id="3.90.550.10">
    <property type="entry name" value="Spore Coat Polysaccharide Biosynthesis Protein SpsA, Chain A"/>
    <property type="match status" value="1"/>
</dbReference>
<evidence type="ECO:0000313" key="6">
    <source>
        <dbReference type="EMBL" id="GGU55251.1"/>
    </source>
</evidence>
<name>A0ABQ2UXV9_9ACTN</name>
<dbReference type="Proteomes" id="UP000654471">
    <property type="component" value="Unassembled WGS sequence"/>
</dbReference>
<evidence type="ECO:0000259" key="5">
    <source>
        <dbReference type="Pfam" id="PF00535"/>
    </source>
</evidence>
<reference evidence="7" key="1">
    <citation type="journal article" date="2019" name="Int. J. Syst. Evol. Microbiol.">
        <title>The Global Catalogue of Microorganisms (GCM) 10K type strain sequencing project: providing services to taxonomists for standard genome sequencing and annotation.</title>
        <authorList>
            <consortium name="The Broad Institute Genomics Platform"/>
            <consortium name="The Broad Institute Genome Sequencing Center for Infectious Disease"/>
            <person name="Wu L."/>
            <person name="Ma J."/>
        </authorList>
    </citation>
    <scope>NUCLEOTIDE SEQUENCE [LARGE SCALE GENOMIC DNA]</scope>
    <source>
        <strain evidence="7">JCM 3399</strain>
    </source>
</reference>
<comment type="similarity">
    <text evidence="1">Belongs to the glycosyltransferase 2 family.</text>
</comment>
<evidence type="ECO:0000256" key="4">
    <source>
        <dbReference type="SAM" id="MobiDB-lite"/>
    </source>
</evidence>
<evidence type="ECO:0000313" key="7">
    <source>
        <dbReference type="Proteomes" id="UP000654471"/>
    </source>
</evidence>
<organism evidence="6 7">
    <name type="scientific">Streptomyces albospinus</name>
    <dbReference type="NCBI Taxonomy" id="285515"/>
    <lineage>
        <taxon>Bacteria</taxon>
        <taxon>Bacillati</taxon>
        <taxon>Actinomycetota</taxon>
        <taxon>Actinomycetes</taxon>
        <taxon>Kitasatosporales</taxon>
        <taxon>Streptomycetaceae</taxon>
        <taxon>Streptomyces</taxon>
    </lineage>
</organism>
<protein>
    <submittedName>
        <fullName evidence="6">Glycosyl transferase</fullName>
    </submittedName>
</protein>
<dbReference type="InterPro" id="IPR001173">
    <property type="entry name" value="Glyco_trans_2-like"/>
</dbReference>
<dbReference type="RefSeq" id="WP_308427617.1">
    <property type="nucleotide sequence ID" value="NZ_BMRP01000005.1"/>
</dbReference>
<comment type="caution">
    <text evidence="6">The sequence shown here is derived from an EMBL/GenBank/DDBJ whole genome shotgun (WGS) entry which is preliminary data.</text>
</comment>
<feature type="region of interest" description="Disordered" evidence="4">
    <location>
        <begin position="1"/>
        <end position="48"/>
    </location>
</feature>
<evidence type="ECO:0000256" key="2">
    <source>
        <dbReference type="ARBA" id="ARBA00022676"/>
    </source>
</evidence>
<keyword evidence="2" id="KW-0328">Glycosyltransferase</keyword>
<dbReference type="PANTHER" id="PTHR43685">
    <property type="entry name" value="GLYCOSYLTRANSFERASE"/>
    <property type="match status" value="1"/>
</dbReference>
<evidence type="ECO:0000256" key="3">
    <source>
        <dbReference type="ARBA" id="ARBA00022679"/>
    </source>
</evidence>
<dbReference type="SUPFAM" id="SSF53448">
    <property type="entry name" value="Nucleotide-diphospho-sugar transferases"/>
    <property type="match status" value="1"/>
</dbReference>
<feature type="compositionally biased region" description="Low complexity" evidence="4">
    <location>
        <begin position="1"/>
        <end position="16"/>
    </location>
</feature>